<reference evidence="2" key="1">
    <citation type="submission" date="2018-05" db="EMBL/GenBank/DDBJ databases">
        <authorList>
            <person name="Lanie J.A."/>
            <person name="Ng W.-L."/>
            <person name="Kazmierczak K.M."/>
            <person name="Andrzejewski T.M."/>
            <person name="Davidsen T.M."/>
            <person name="Wayne K.J."/>
            <person name="Tettelin H."/>
            <person name="Glass J.I."/>
            <person name="Rusch D."/>
            <person name="Podicherti R."/>
            <person name="Tsui H.-C.T."/>
            <person name="Winkler M.E."/>
        </authorList>
    </citation>
    <scope>NUCLEOTIDE SEQUENCE</scope>
</reference>
<evidence type="ECO:0000259" key="1">
    <source>
        <dbReference type="Pfam" id="PF00899"/>
    </source>
</evidence>
<dbReference type="SUPFAM" id="SSF69572">
    <property type="entry name" value="Activating enzymes of the ubiquitin-like proteins"/>
    <property type="match status" value="1"/>
</dbReference>
<name>A0A381VE05_9ZZZZ</name>
<gene>
    <name evidence="2" type="ORF">METZ01_LOCUS91115</name>
</gene>
<feature type="non-terminal residue" evidence="2">
    <location>
        <position position="1"/>
    </location>
</feature>
<dbReference type="InterPro" id="IPR000594">
    <property type="entry name" value="ThiF_NAD_FAD-bd"/>
</dbReference>
<feature type="non-terminal residue" evidence="2">
    <location>
        <position position="45"/>
    </location>
</feature>
<feature type="domain" description="THIF-type NAD/FAD binding fold" evidence="1">
    <location>
        <begin position="2"/>
        <end position="44"/>
    </location>
</feature>
<dbReference type="Pfam" id="PF00899">
    <property type="entry name" value="ThiF"/>
    <property type="match status" value="1"/>
</dbReference>
<dbReference type="EMBL" id="UINC01008506">
    <property type="protein sequence ID" value="SVA38261.1"/>
    <property type="molecule type" value="Genomic_DNA"/>
</dbReference>
<dbReference type="AlphaFoldDB" id="A0A381VE05"/>
<accession>A0A381VE05</accession>
<evidence type="ECO:0000313" key="2">
    <source>
        <dbReference type="EMBL" id="SVA38261.1"/>
    </source>
</evidence>
<protein>
    <recommendedName>
        <fullName evidence="1">THIF-type NAD/FAD binding fold domain-containing protein</fullName>
    </recommendedName>
</protein>
<sequence>VLPGVVGLIQATEVIKLILENGVPLKGRLLLYDAMKMNFKEVRVR</sequence>
<organism evidence="2">
    <name type="scientific">marine metagenome</name>
    <dbReference type="NCBI Taxonomy" id="408172"/>
    <lineage>
        <taxon>unclassified sequences</taxon>
        <taxon>metagenomes</taxon>
        <taxon>ecological metagenomes</taxon>
    </lineage>
</organism>
<dbReference type="GO" id="GO:0008641">
    <property type="term" value="F:ubiquitin-like modifier activating enzyme activity"/>
    <property type="evidence" value="ECO:0007669"/>
    <property type="project" value="InterPro"/>
</dbReference>
<dbReference type="InterPro" id="IPR035985">
    <property type="entry name" value="Ubiquitin-activating_enz"/>
</dbReference>
<dbReference type="Gene3D" id="3.40.50.720">
    <property type="entry name" value="NAD(P)-binding Rossmann-like Domain"/>
    <property type="match status" value="1"/>
</dbReference>
<proteinExistence type="predicted"/>